<name>F2TLR9_AJEDA</name>
<protein>
    <submittedName>
        <fullName evidence="2">Uncharacterized protein</fullName>
    </submittedName>
</protein>
<accession>F2TLR9</accession>
<reference evidence="2" key="1">
    <citation type="submission" date="2010-03" db="EMBL/GenBank/DDBJ databases">
        <title>Annotation of Blastomyces dermatitidis strain ATCC 18188.</title>
        <authorList>
            <consortium name="The Broad Institute Genome Sequencing Platform"/>
            <consortium name="Broad Institute Genome Sequencing Center for Infectious Disease."/>
            <person name="Cuomo C."/>
            <person name="Klein B."/>
            <person name="Sullivan T."/>
            <person name="Heitman J."/>
            <person name="Young S."/>
            <person name="Zeng Q."/>
            <person name="Gargeya S."/>
            <person name="Alvarado L."/>
            <person name="Berlin A.M."/>
            <person name="Chapman S.B."/>
            <person name="Chen Z."/>
            <person name="Freedman E."/>
            <person name="Gellesch M."/>
            <person name="Goldberg J."/>
            <person name="Griggs A."/>
            <person name="Gujja S."/>
            <person name="Heilman E."/>
            <person name="Heiman D."/>
            <person name="Howarth C."/>
            <person name="Mehta T."/>
            <person name="Neiman D."/>
            <person name="Pearson M."/>
            <person name="Roberts A."/>
            <person name="Saif S."/>
            <person name="Shea T."/>
            <person name="Shenoy N."/>
            <person name="Sisk P."/>
            <person name="Stolte C."/>
            <person name="Sykes S."/>
            <person name="White J."/>
            <person name="Yandava C."/>
            <person name="Haas B."/>
            <person name="Nusbaum C."/>
            <person name="Birren B."/>
        </authorList>
    </citation>
    <scope>NUCLEOTIDE SEQUENCE [LARGE SCALE GENOMIC DNA]</scope>
    <source>
        <strain evidence="2">ATCC 18188</strain>
    </source>
</reference>
<proteinExistence type="predicted"/>
<evidence type="ECO:0000313" key="2">
    <source>
        <dbReference type="EMBL" id="EGE84182.2"/>
    </source>
</evidence>
<gene>
    <name evidence="2" type="ORF">BDDG_07127</name>
</gene>
<sequence length="67" mass="6993">MSDTGNNPESNPGGTANYEAQALHPTCFILQPPPLPAEACPVADSNDPDNGQESDADAYRPPVQTPT</sequence>
<dbReference type="AlphaFoldDB" id="F2TLR9"/>
<dbReference type="EMBL" id="GG749462">
    <property type="protein sequence ID" value="EGE84182.2"/>
    <property type="molecule type" value="Genomic_DNA"/>
</dbReference>
<dbReference type="HOGENOM" id="CLU_1992028_0_0_1"/>
<evidence type="ECO:0000256" key="1">
    <source>
        <dbReference type="SAM" id="MobiDB-lite"/>
    </source>
</evidence>
<organism evidence="2">
    <name type="scientific">Ajellomyces dermatitidis (strain ATCC 18188 / CBS 674.68)</name>
    <name type="common">Blastomyces dermatitidis</name>
    <dbReference type="NCBI Taxonomy" id="653446"/>
    <lineage>
        <taxon>Eukaryota</taxon>
        <taxon>Fungi</taxon>
        <taxon>Dikarya</taxon>
        <taxon>Ascomycota</taxon>
        <taxon>Pezizomycotina</taxon>
        <taxon>Eurotiomycetes</taxon>
        <taxon>Eurotiomycetidae</taxon>
        <taxon>Onygenales</taxon>
        <taxon>Ajellomycetaceae</taxon>
        <taxon>Blastomyces</taxon>
    </lineage>
</organism>
<feature type="region of interest" description="Disordered" evidence="1">
    <location>
        <begin position="29"/>
        <end position="67"/>
    </location>
</feature>
<feature type="compositionally biased region" description="Acidic residues" evidence="1">
    <location>
        <begin position="46"/>
        <end position="56"/>
    </location>
</feature>
<dbReference type="Proteomes" id="UP000007802">
    <property type="component" value="Unassembled WGS sequence"/>
</dbReference>